<reference evidence="1" key="1">
    <citation type="journal article" date="2019" name="bioRxiv">
        <title>The Genome of the Zebra Mussel, Dreissena polymorpha: A Resource for Invasive Species Research.</title>
        <authorList>
            <person name="McCartney M.A."/>
            <person name="Auch B."/>
            <person name="Kono T."/>
            <person name="Mallez S."/>
            <person name="Zhang Y."/>
            <person name="Obille A."/>
            <person name="Becker A."/>
            <person name="Abrahante J.E."/>
            <person name="Garbe J."/>
            <person name="Badalamenti J.P."/>
            <person name="Herman A."/>
            <person name="Mangelson H."/>
            <person name="Liachko I."/>
            <person name="Sullivan S."/>
            <person name="Sone E.D."/>
            <person name="Koren S."/>
            <person name="Silverstein K.A.T."/>
            <person name="Beckman K.B."/>
            <person name="Gohl D.M."/>
        </authorList>
    </citation>
    <scope>NUCLEOTIDE SEQUENCE</scope>
    <source>
        <strain evidence="1">Duluth1</strain>
        <tissue evidence="1">Whole animal</tissue>
    </source>
</reference>
<organism evidence="1 2">
    <name type="scientific">Dreissena polymorpha</name>
    <name type="common">Zebra mussel</name>
    <name type="synonym">Mytilus polymorpha</name>
    <dbReference type="NCBI Taxonomy" id="45954"/>
    <lineage>
        <taxon>Eukaryota</taxon>
        <taxon>Metazoa</taxon>
        <taxon>Spiralia</taxon>
        <taxon>Lophotrochozoa</taxon>
        <taxon>Mollusca</taxon>
        <taxon>Bivalvia</taxon>
        <taxon>Autobranchia</taxon>
        <taxon>Heteroconchia</taxon>
        <taxon>Euheterodonta</taxon>
        <taxon>Imparidentia</taxon>
        <taxon>Neoheterodontei</taxon>
        <taxon>Myida</taxon>
        <taxon>Dreissenoidea</taxon>
        <taxon>Dreissenidae</taxon>
        <taxon>Dreissena</taxon>
    </lineage>
</organism>
<reference evidence="1" key="2">
    <citation type="submission" date="2020-11" db="EMBL/GenBank/DDBJ databases">
        <authorList>
            <person name="McCartney M.A."/>
            <person name="Auch B."/>
            <person name="Kono T."/>
            <person name="Mallez S."/>
            <person name="Becker A."/>
            <person name="Gohl D.M."/>
            <person name="Silverstein K.A.T."/>
            <person name="Koren S."/>
            <person name="Bechman K.B."/>
            <person name="Herman A."/>
            <person name="Abrahante J.E."/>
            <person name="Garbe J."/>
        </authorList>
    </citation>
    <scope>NUCLEOTIDE SEQUENCE</scope>
    <source>
        <strain evidence="1">Duluth1</strain>
        <tissue evidence="1">Whole animal</tissue>
    </source>
</reference>
<sequence length="86" mass="10037">MDEDNIVMKRSNMKGCSSGLARMSKAMHILLSENPPVEKVENLQLDLAKCWSDYEREYSDISMFRSEERLEISSLFERTKIDYLAL</sequence>
<proteinExistence type="predicted"/>
<dbReference type="Proteomes" id="UP000828390">
    <property type="component" value="Unassembled WGS sequence"/>
</dbReference>
<name>A0A9D3Z2R1_DREPO</name>
<keyword evidence="2" id="KW-1185">Reference proteome</keyword>
<gene>
    <name evidence="1" type="ORF">DPMN_071484</name>
</gene>
<evidence type="ECO:0000313" key="2">
    <source>
        <dbReference type="Proteomes" id="UP000828390"/>
    </source>
</evidence>
<dbReference type="AlphaFoldDB" id="A0A9D3Z2R1"/>
<comment type="caution">
    <text evidence="1">The sequence shown here is derived from an EMBL/GenBank/DDBJ whole genome shotgun (WGS) entry which is preliminary data.</text>
</comment>
<protein>
    <submittedName>
        <fullName evidence="1">Uncharacterized protein</fullName>
    </submittedName>
</protein>
<accession>A0A9D3Z2R1</accession>
<dbReference type="EMBL" id="JAIWYP010000014">
    <property type="protein sequence ID" value="KAH3711810.1"/>
    <property type="molecule type" value="Genomic_DNA"/>
</dbReference>
<evidence type="ECO:0000313" key="1">
    <source>
        <dbReference type="EMBL" id="KAH3711810.1"/>
    </source>
</evidence>